<evidence type="ECO:0000313" key="1">
    <source>
        <dbReference type="EMBL" id="EFX86845.1"/>
    </source>
</evidence>
<evidence type="ECO:0000313" key="2">
    <source>
        <dbReference type="Proteomes" id="UP000000305"/>
    </source>
</evidence>
<dbReference type="AlphaFoldDB" id="E9G060"/>
<dbReference type="HOGENOM" id="CLU_1837128_0_0_1"/>
<name>E9G060_DAPPU</name>
<reference evidence="1 2" key="1">
    <citation type="journal article" date="2011" name="Science">
        <title>The ecoresponsive genome of Daphnia pulex.</title>
        <authorList>
            <person name="Colbourne J.K."/>
            <person name="Pfrender M.E."/>
            <person name="Gilbert D."/>
            <person name="Thomas W.K."/>
            <person name="Tucker A."/>
            <person name="Oakley T.H."/>
            <person name="Tokishita S."/>
            <person name="Aerts A."/>
            <person name="Arnold G.J."/>
            <person name="Basu M.K."/>
            <person name="Bauer D.J."/>
            <person name="Caceres C.E."/>
            <person name="Carmel L."/>
            <person name="Casola C."/>
            <person name="Choi J.H."/>
            <person name="Detter J.C."/>
            <person name="Dong Q."/>
            <person name="Dusheyko S."/>
            <person name="Eads B.D."/>
            <person name="Frohlich T."/>
            <person name="Geiler-Samerotte K.A."/>
            <person name="Gerlach D."/>
            <person name="Hatcher P."/>
            <person name="Jogdeo S."/>
            <person name="Krijgsveld J."/>
            <person name="Kriventseva E.V."/>
            <person name="Kultz D."/>
            <person name="Laforsch C."/>
            <person name="Lindquist E."/>
            <person name="Lopez J."/>
            <person name="Manak J.R."/>
            <person name="Muller J."/>
            <person name="Pangilinan J."/>
            <person name="Patwardhan R.P."/>
            <person name="Pitluck S."/>
            <person name="Pritham E.J."/>
            <person name="Rechtsteiner A."/>
            <person name="Rho M."/>
            <person name="Rogozin I.B."/>
            <person name="Sakarya O."/>
            <person name="Salamov A."/>
            <person name="Schaack S."/>
            <person name="Shapiro H."/>
            <person name="Shiga Y."/>
            <person name="Skalitzky C."/>
            <person name="Smith Z."/>
            <person name="Souvorov A."/>
            <person name="Sung W."/>
            <person name="Tang Z."/>
            <person name="Tsuchiya D."/>
            <person name="Tu H."/>
            <person name="Vos H."/>
            <person name="Wang M."/>
            <person name="Wolf Y.I."/>
            <person name="Yamagata H."/>
            <person name="Yamada T."/>
            <person name="Ye Y."/>
            <person name="Shaw J.R."/>
            <person name="Andrews J."/>
            <person name="Crease T.J."/>
            <person name="Tang H."/>
            <person name="Lucas S.M."/>
            <person name="Robertson H.M."/>
            <person name="Bork P."/>
            <person name="Koonin E.V."/>
            <person name="Zdobnov E.M."/>
            <person name="Grigoriev I.V."/>
            <person name="Lynch M."/>
            <person name="Boore J.L."/>
        </authorList>
    </citation>
    <scope>NUCLEOTIDE SEQUENCE [LARGE SCALE GENOMIC DNA]</scope>
</reference>
<keyword evidence="2" id="KW-1185">Reference proteome</keyword>
<protein>
    <submittedName>
        <fullName evidence="1">Uncharacterized protein</fullName>
    </submittedName>
</protein>
<dbReference type="InParanoid" id="E9G060"/>
<organism evidence="1 2">
    <name type="scientific">Daphnia pulex</name>
    <name type="common">Water flea</name>
    <dbReference type="NCBI Taxonomy" id="6669"/>
    <lineage>
        <taxon>Eukaryota</taxon>
        <taxon>Metazoa</taxon>
        <taxon>Ecdysozoa</taxon>
        <taxon>Arthropoda</taxon>
        <taxon>Crustacea</taxon>
        <taxon>Branchiopoda</taxon>
        <taxon>Diplostraca</taxon>
        <taxon>Cladocera</taxon>
        <taxon>Anomopoda</taxon>
        <taxon>Daphniidae</taxon>
        <taxon>Daphnia</taxon>
    </lineage>
</organism>
<sequence length="140" mass="16093">MERTKKANVIINPLENDRRYDRGAAASSSERMDGWMGGANTKTISLHIHPGMRAITLLLPHRHRRSIQPTAQCHGDRVYFNQRAPYNHMRKALSEAKEFGLQLPLPFLPKGRKEIDHFGMMNQQRPSLCSYTNHQHFGCT</sequence>
<gene>
    <name evidence="1" type="ORF">DAPPUDRAFT_235549</name>
</gene>
<accession>E9G060</accession>
<dbReference type="EMBL" id="GL732528">
    <property type="protein sequence ID" value="EFX86845.1"/>
    <property type="molecule type" value="Genomic_DNA"/>
</dbReference>
<dbReference type="KEGG" id="dpx:DAPPUDRAFT_235549"/>
<dbReference type="Proteomes" id="UP000000305">
    <property type="component" value="Unassembled WGS sequence"/>
</dbReference>
<proteinExistence type="predicted"/>